<name>Q16U51_AEDAE</name>
<reference evidence="1" key="2">
    <citation type="journal article" date="2007" name="Science">
        <title>Genome sequence of Aedes aegypti, a major arbovirus vector.</title>
        <authorList>
            <person name="Nene V."/>
            <person name="Wortman J.R."/>
            <person name="Lawson D."/>
            <person name="Haas B."/>
            <person name="Kodira C."/>
            <person name="Tu Z.J."/>
            <person name="Loftus B."/>
            <person name="Xi Z."/>
            <person name="Megy K."/>
            <person name="Grabherr M."/>
            <person name="Ren Q."/>
            <person name="Zdobnov E.M."/>
            <person name="Lobo N.F."/>
            <person name="Campbell K.S."/>
            <person name="Brown S.E."/>
            <person name="Bonaldo M.F."/>
            <person name="Zhu J."/>
            <person name="Sinkins S.P."/>
            <person name="Hogenkamp D.G."/>
            <person name="Amedeo P."/>
            <person name="Arensburger P."/>
            <person name="Atkinson P.W."/>
            <person name="Bidwell S."/>
            <person name="Biedler J."/>
            <person name="Birney E."/>
            <person name="Bruggner R.V."/>
            <person name="Costas J."/>
            <person name="Coy M.R."/>
            <person name="Crabtree J."/>
            <person name="Crawford M."/>
            <person name="Debruyn B."/>
            <person name="Decaprio D."/>
            <person name="Eiglmeier K."/>
            <person name="Eisenstadt E."/>
            <person name="El-Dorry H."/>
            <person name="Gelbart W.M."/>
            <person name="Gomes S.L."/>
            <person name="Hammond M."/>
            <person name="Hannick L.I."/>
            <person name="Hogan J.R."/>
            <person name="Holmes M.H."/>
            <person name="Jaffe D."/>
            <person name="Johnston J.S."/>
            <person name="Kennedy R.C."/>
            <person name="Koo H."/>
            <person name="Kravitz S."/>
            <person name="Kriventseva E.V."/>
            <person name="Kulp D."/>
            <person name="Labutti K."/>
            <person name="Lee E."/>
            <person name="Li S."/>
            <person name="Lovin D.D."/>
            <person name="Mao C."/>
            <person name="Mauceli E."/>
            <person name="Menck C.F."/>
            <person name="Miller J.R."/>
            <person name="Montgomery P."/>
            <person name="Mori A."/>
            <person name="Nascimento A.L."/>
            <person name="Naveira H.F."/>
            <person name="Nusbaum C."/>
            <person name="O'leary S."/>
            <person name="Orvis J."/>
            <person name="Pertea M."/>
            <person name="Quesneville H."/>
            <person name="Reidenbach K.R."/>
            <person name="Rogers Y.H."/>
            <person name="Roth C.W."/>
            <person name="Schneider J.R."/>
            <person name="Schatz M."/>
            <person name="Shumway M."/>
            <person name="Stanke M."/>
            <person name="Stinson E.O."/>
            <person name="Tubio J.M."/>
            <person name="Vanzee J.P."/>
            <person name="Verjovski-Almeida S."/>
            <person name="Werner D."/>
            <person name="White O."/>
            <person name="Wyder S."/>
            <person name="Zeng Q."/>
            <person name="Zhao Q."/>
            <person name="Zhao Y."/>
            <person name="Hill C.A."/>
            <person name="Raikhel A.S."/>
            <person name="Soares M.B."/>
            <person name="Knudson D.L."/>
            <person name="Lee N.H."/>
            <person name="Galagan J."/>
            <person name="Salzberg S.L."/>
            <person name="Paulsen I.T."/>
            <person name="Dimopoulos G."/>
            <person name="Collins F.H."/>
            <person name="Birren B."/>
            <person name="Fraser-Liggett C.M."/>
            <person name="Severson D.W."/>
        </authorList>
    </citation>
    <scope>NUCLEOTIDE SEQUENCE [LARGE SCALE GENOMIC DNA]</scope>
    <source>
        <strain evidence="1">Liverpool</strain>
    </source>
</reference>
<organism evidence="1 2">
    <name type="scientific">Aedes aegypti</name>
    <name type="common">Yellowfever mosquito</name>
    <name type="synonym">Culex aegypti</name>
    <dbReference type="NCBI Taxonomy" id="7159"/>
    <lineage>
        <taxon>Eukaryota</taxon>
        <taxon>Metazoa</taxon>
        <taxon>Ecdysozoa</taxon>
        <taxon>Arthropoda</taxon>
        <taxon>Hexapoda</taxon>
        <taxon>Insecta</taxon>
        <taxon>Pterygota</taxon>
        <taxon>Neoptera</taxon>
        <taxon>Endopterygota</taxon>
        <taxon>Diptera</taxon>
        <taxon>Nematocera</taxon>
        <taxon>Culicoidea</taxon>
        <taxon>Culicidae</taxon>
        <taxon>Culicinae</taxon>
        <taxon>Aedini</taxon>
        <taxon>Aedes</taxon>
        <taxon>Stegomyia</taxon>
    </lineage>
</organism>
<protein>
    <submittedName>
        <fullName evidence="1">AAEL010016-PA</fullName>
    </submittedName>
</protein>
<evidence type="ECO:0000313" key="1">
    <source>
        <dbReference type="EMBL" id="EAT38034.1"/>
    </source>
</evidence>
<evidence type="ECO:0000313" key="2">
    <source>
        <dbReference type="Proteomes" id="UP000682892"/>
    </source>
</evidence>
<proteinExistence type="predicted"/>
<gene>
    <name evidence="1" type="ORF">AaeL_AAEL010016</name>
</gene>
<sequence length="62" mass="6572">MESSSCFLKVVYDCAIRTSTLGQQPPVELVLSSLTTAASLVRNLCCEVSTARGIPSNLPSIL</sequence>
<dbReference type="AlphaFoldDB" id="Q16U51"/>
<dbReference type="EMBL" id="CH477632">
    <property type="protein sequence ID" value="EAT38034.1"/>
    <property type="molecule type" value="Genomic_DNA"/>
</dbReference>
<dbReference type="HOGENOM" id="CLU_2905968_0_0_1"/>
<dbReference type="Proteomes" id="UP000682892">
    <property type="component" value="Unassembled WGS sequence"/>
</dbReference>
<accession>Q16U51</accession>
<reference evidence="1" key="1">
    <citation type="submission" date="2005-10" db="EMBL/GenBank/DDBJ databases">
        <authorList>
            <person name="Loftus B.J."/>
            <person name="Nene V.M."/>
            <person name="Hannick L.I."/>
            <person name="Bidwell S."/>
            <person name="Haas B."/>
            <person name="Amedeo P."/>
            <person name="Orvis J."/>
            <person name="Wortman J.R."/>
            <person name="White O.R."/>
            <person name="Salzberg S."/>
            <person name="Shumway M."/>
            <person name="Koo H."/>
            <person name="Zhao Y."/>
            <person name="Holmes M."/>
            <person name="Miller J."/>
            <person name="Schatz M."/>
            <person name="Pop M."/>
            <person name="Pai G."/>
            <person name="Utterback T."/>
            <person name="Rogers Y.-H."/>
            <person name="Kravitz S."/>
            <person name="Fraser C.M."/>
        </authorList>
    </citation>
    <scope>NUCLEOTIDE SEQUENCE</scope>
    <source>
        <strain evidence="1">Liverpool</strain>
    </source>
</reference>
<dbReference type="PaxDb" id="7159-AAEL010016-PA"/>
<reference evidence="1" key="3">
    <citation type="submission" date="2012-09" db="EMBL/GenBank/DDBJ databases">
        <authorList>
            <consortium name="VectorBase"/>
        </authorList>
    </citation>
    <scope>NUCLEOTIDE SEQUENCE</scope>
    <source>
        <strain evidence="1">Liverpool</strain>
    </source>
</reference>